<dbReference type="Gene3D" id="3.40.50.300">
    <property type="entry name" value="P-loop containing nucleotide triphosphate hydrolases"/>
    <property type="match status" value="1"/>
</dbReference>
<dbReference type="Gene3D" id="1.25.40.10">
    <property type="entry name" value="Tetratricopeptide repeat domain"/>
    <property type="match status" value="3"/>
</dbReference>
<comment type="caution">
    <text evidence="1">The sequence shown here is derived from an EMBL/GenBank/DDBJ whole genome shotgun (WGS) entry which is preliminary data.</text>
</comment>
<gene>
    <name evidence="1" type="ORF">SBRY_30483</name>
</gene>
<dbReference type="EMBL" id="CAJVAX010000017">
    <property type="protein sequence ID" value="CAG7640961.1"/>
    <property type="molecule type" value="Genomic_DNA"/>
</dbReference>
<evidence type="ECO:0000313" key="1">
    <source>
        <dbReference type="EMBL" id="CAG7640961.1"/>
    </source>
</evidence>
<dbReference type="Pfam" id="PF13374">
    <property type="entry name" value="TPR_10"/>
    <property type="match status" value="2"/>
</dbReference>
<dbReference type="AlphaFoldDB" id="A0A9W4MBG8"/>
<dbReference type="Proteomes" id="UP001153328">
    <property type="component" value="Unassembled WGS sequence"/>
</dbReference>
<dbReference type="SUPFAM" id="SSF48452">
    <property type="entry name" value="TPR-like"/>
    <property type="match status" value="1"/>
</dbReference>
<evidence type="ECO:0000313" key="2">
    <source>
        <dbReference type="Proteomes" id="UP001153328"/>
    </source>
</evidence>
<name>A0A9W4MBG8_9ACTN</name>
<sequence length="874" mass="92991">MPLAAAAPLIGGQMHVESSSGGVAVGRATTFNHFQASAPLTPVPLPHRIGRIPVQAPHFQPRDLAESLTAHTGRPLVLTGTAGTGKTQLAVEYAENAWRNGELRLLLWVADATRESVTAAYAQAAQDILGRYFFDPAEGAQAFLNWLLPAGGTEPRPWLVVLDGVAEPAELAEGLWPPASPVGRVLVTSSRRDFDRAADPVIVQVRPFQRQEATAYLERALARHPAAARPPAALTALADRLGAVPASLALAVRHITAEGIDVPTYIQRLDDRGSGVPAAHAPLRLTVDAANSRHPAGVASPVLQLAAVFQEAGVPRDVLATGPALALLTRLRGGDLVTAQDVTRAVRVLYDLSLVEIQELPAAATVLVEAPVRAAVLAALTDDTLGDLVRAAAGALAAAWPQTEGSLHLARLLRSNAWHLLQEHGSTVLLRDGVPAVAFRAGRSAAEWGQALEAVDYFRLLARHAAAVLGPEHPDVLDARSQAAVSRGESGDLRGAVEELTQVLDVQQRFGSNRLDTLATRHHLAVFRRATTDGGAEAMADLAAVLADRTRILGADHLGTLETRREIAWAHLLAFRAEFADEAHAVLAAVERAAGPDHRQTFRAREAVVLAHVRAGETDAADAAARQAAEAALRVFGPDHLATLEWRSWVAATATARGELATVEADLTALLGDEERLLGPEHPETLDTRGMLALRLREAGDAAGALREYLALLADRRRILGDDHPRTMDTLWLAADCHGLCKQPVRAVVALAEVVARRTRTLGPDHRDTLIARANLARWRGEAGDTVGAVIDLAAVAADQARVLGPDDHNTLITRHNLAWYQGEAGDPAGAADSLAQVLADSERVWGAEHRQAVTTREALAEWRRKAGLADGDS</sequence>
<reference evidence="1" key="1">
    <citation type="submission" date="2021-06" db="EMBL/GenBank/DDBJ databases">
        <authorList>
            <person name="Arsene-Ploetze F."/>
        </authorList>
    </citation>
    <scope>NUCLEOTIDE SEQUENCE</scope>
    <source>
        <strain evidence="1">SBRY1</strain>
    </source>
</reference>
<dbReference type="PANTHER" id="PTHR46082:SF6">
    <property type="entry name" value="AAA+ ATPASE DOMAIN-CONTAINING PROTEIN-RELATED"/>
    <property type="match status" value="1"/>
</dbReference>
<dbReference type="SUPFAM" id="SSF52540">
    <property type="entry name" value="P-loop containing nucleoside triphosphate hydrolases"/>
    <property type="match status" value="1"/>
</dbReference>
<accession>A0A9W4MBG8</accession>
<keyword evidence="2" id="KW-1185">Reference proteome</keyword>
<dbReference type="RefSeq" id="WP_205042846.1">
    <property type="nucleotide sequence ID" value="NZ_CAJVAX010000017.1"/>
</dbReference>
<dbReference type="InterPro" id="IPR011990">
    <property type="entry name" value="TPR-like_helical_dom_sf"/>
</dbReference>
<proteinExistence type="predicted"/>
<protein>
    <submittedName>
        <fullName evidence="1">Tetratricopeptide repeat protein</fullName>
    </submittedName>
</protein>
<dbReference type="PANTHER" id="PTHR46082">
    <property type="entry name" value="ATP/GTP-BINDING PROTEIN-RELATED"/>
    <property type="match status" value="1"/>
</dbReference>
<organism evidence="1 2">
    <name type="scientific">Actinacidiphila bryophytorum</name>
    <dbReference type="NCBI Taxonomy" id="1436133"/>
    <lineage>
        <taxon>Bacteria</taxon>
        <taxon>Bacillati</taxon>
        <taxon>Actinomycetota</taxon>
        <taxon>Actinomycetes</taxon>
        <taxon>Kitasatosporales</taxon>
        <taxon>Streptomycetaceae</taxon>
        <taxon>Actinacidiphila</taxon>
    </lineage>
</organism>
<dbReference type="InterPro" id="IPR053137">
    <property type="entry name" value="NLR-like"/>
</dbReference>
<dbReference type="InterPro" id="IPR027417">
    <property type="entry name" value="P-loop_NTPase"/>
</dbReference>